<evidence type="ECO:0000313" key="3">
    <source>
        <dbReference type="EMBL" id="KOB70540.1"/>
    </source>
</evidence>
<dbReference type="InterPro" id="IPR027417">
    <property type="entry name" value="P-loop_NTPase"/>
</dbReference>
<dbReference type="Gene3D" id="1.20.58.1120">
    <property type="match status" value="1"/>
</dbReference>
<evidence type="ECO:0000259" key="1">
    <source>
        <dbReference type="Pfam" id="PF12774"/>
    </source>
</evidence>
<dbReference type="EMBL" id="JTDY01002886">
    <property type="protein sequence ID" value="KOB70540.1"/>
    <property type="molecule type" value="Genomic_DNA"/>
</dbReference>
<keyword evidence="4" id="KW-1185">Reference proteome</keyword>
<dbReference type="Gene3D" id="1.10.8.710">
    <property type="match status" value="1"/>
</dbReference>
<dbReference type="Pfam" id="PF12774">
    <property type="entry name" value="AAA_6"/>
    <property type="match status" value="3"/>
</dbReference>
<evidence type="ECO:0000313" key="4">
    <source>
        <dbReference type="Proteomes" id="UP000037510"/>
    </source>
</evidence>
<dbReference type="GO" id="GO:0005524">
    <property type="term" value="F:ATP binding"/>
    <property type="evidence" value="ECO:0007669"/>
    <property type="project" value="InterPro"/>
</dbReference>
<feature type="domain" description="Dynein heavy chain AAA 5 extension" evidence="2">
    <location>
        <begin position="547"/>
        <end position="583"/>
    </location>
</feature>
<dbReference type="GO" id="GO:0051959">
    <property type="term" value="F:dynein light intermediate chain binding"/>
    <property type="evidence" value="ECO:0007669"/>
    <property type="project" value="InterPro"/>
</dbReference>
<feature type="domain" description="Dynein heavy chain hydrolytic ATP-binding dynein motor region" evidence="1">
    <location>
        <begin position="283"/>
        <end position="391"/>
    </location>
</feature>
<comment type="caution">
    <text evidence="3">The sequence shown here is derived from an EMBL/GenBank/DDBJ whole genome shotgun (WGS) entry which is preliminary data.</text>
</comment>
<dbReference type="InterPro" id="IPR035699">
    <property type="entry name" value="AAA_6"/>
</dbReference>
<dbReference type="GO" id="GO:0007018">
    <property type="term" value="P:microtubule-based movement"/>
    <property type="evidence" value="ECO:0007669"/>
    <property type="project" value="InterPro"/>
</dbReference>
<dbReference type="AlphaFoldDB" id="A0A0L7L548"/>
<dbReference type="Gene3D" id="3.40.50.300">
    <property type="entry name" value="P-loop containing nucleotide triphosphate hydrolases"/>
    <property type="match status" value="5"/>
</dbReference>
<dbReference type="GO" id="GO:0045505">
    <property type="term" value="F:dynein intermediate chain binding"/>
    <property type="evidence" value="ECO:0007669"/>
    <property type="project" value="InterPro"/>
</dbReference>
<organism evidence="3 4">
    <name type="scientific">Operophtera brumata</name>
    <name type="common">Winter moth</name>
    <name type="synonym">Phalaena brumata</name>
    <dbReference type="NCBI Taxonomy" id="104452"/>
    <lineage>
        <taxon>Eukaryota</taxon>
        <taxon>Metazoa</taxon>
        <taxon>Ecdysozoa</taxon>
        <taxon>Arthropoda</taxon>
        <taxon>Hexapoda</taxon>
        <taxon>Insecta</taxon>
        <taxon>Pterygota</taxon>
        <taxon>Neoptera</taxon>
        <taxon>Endopterygota</taxon>
        <taxon>Lepidoptera</taxon>
        <taxon>Glossata</taxon>
        <taxon>Ditrysia</taxon>
        <taxon>Geometroidea</taxon>
        <taxon>Geometridae</taxon>
        <taxon>Larentiinae</taxon>
        <taxon>Operophtera</taxon>
    </lineage>
</organism>
<gene>
    <name evidence="3" type="ORF">OBRU01_15337</name>
</gene>
<name>A0A0L7L548_OPEBR</name>
<dbReference type="PANTHER" id="PTHR45703:SF36">
    <property type="entry name" value="DYNEIN HEAVY CHAIN, CYTOPLASMIC"/>
    <property type="match status" value="1"/>
</dbReference>
<accession>A0A0L7L548</accession>
<evidence type="ECO:0000259" key="2">
    <source>
        <dbReference type="Pfam" id="PF17852"/>
    </source>
</evidence>
<dbReference type="PANTHER" id="PTHR45703">
    <property type="entry name" value="DYNEIN HEAVY CHAIN"/>
    <property type="match status" value="1"/>
</dbReference>
<dbReference type="GO" id="GO:0030286">
    <property type="term" value="C:dynein complex"/>
    <property type="evidence" value="ECO:0007669"/>
    <property type="project" value="InterPro"/>
</dbReference>
<dbReference type="Proteomes" id="UP000037510">
    <property type="component" value="Unassembled WGS sequence"/>
</dbReference>
<dbReference type="InterPro" id="IPR026983">
    <property type="entry name" value="DHC"/>
</dbReference>
<reference evidence="3 4" key="1">
    <citation type="journal article" date="2015" name="Genome Biol. Evol.">
        <title>The genome of winter moth (Operophtera brumata) provides a genomic perspective on sexual dimorphism and phenology.</title>
        <authorList>
            <person name="Derks M.F."/>
            <person name="Smit S."/>
            <person name="Salis L."/>
            <person name="Schijlen E."/>
            <person name="Bossers A."/>
            <person name="Mateman C."/>
            <person name="Pijl A.S."/>
            <person name="de Ridder D."/>
            <person name="Groenen M.A."/>
            <person name="Visser M.E."/>
            <person name="Megens H.J."/>
        </authorList>
    </citation>
    <scope>NUCLEOTIDE SEQUENCE [LARGE SCALE GENOMIC DNA]</scope>
    <source>
        <strain evidence="3">WM2013NL</strain>
        <tissue evidence="3">Head and thorax</tissue>
    </source>
</reference>
<dbReference type="InterPro" id="IPR043157">
    <property type="entry name" value="Dynein_AAA1S"/>
</dbReference>
<feature type="domain" description="Dynein heavy chain hydrolytic ATP-binding dynein motor region" evidence="1">
    <location>
        <begin position="121"/>
        <end position="165"/>
    </location>
</feature>
<sequence length="583" mass="65416">MCERESNKEGRFWLDSLRALVKGDLTFFQREVLCALIVVEVHARDVTNSLLVEGVKNVTDFQWMCQLRYYEVVRPMDPLEEDEPAEIYQDEERLDTRNYYRQFSLNSCDVKALNSVFPYSNDGRLVITPLTDRCYLTLMCAMHLKFGGAPAGPAGTGKTETTKALFRPISMMVPDYTLIAEISLVSFGFLEAKDHYDFGMRAVKTVITVAGNLIRQMPDGDERQIVLRSLRDVNVPKFLADDLLLFNDAGRRREADSAALVARRERAQMTSCSYNGAYFITVINLIRQMPDGDEKQIVLRSLRDVNVPKFLADDLLLFNGAYFITVINLIRQMPDGDERQIVLRSLRDVNVPKFLADELFNAFIYKIIQLYETTVVRHGLMLVGPAGAGKTKIIQLYETTVVRHGLMLVGPAGAGKTKIIQLYETTVVRHGLMLVGPVGAGKTKLAPDGFPFSTVLTFVVNPKSITMGQLYGEFDVLDDNKKLCLSSGEIMKLTDRQRMIFEVADLAVASPATVSRCGMVYLDSKIVGLQPLVNAWLKANVPPVSTSWHRLTKLVGCWVVWAVIWSVGATCDHNGRAIFSDFM</sequence>
<dbReference type="STRING" id="104452.A0A0L7L548"/>
<dbReference type="InterPro" id="IPR041466">
    <property type="entry name" value="Dynein_AAA5_ext"/>
</dbReference>
<protein>
    <submittedName>
        <fullName evidence="3">Putative dynein, axonemal, heavy polypeptide 1</fullName>
    </submittedName>
</protein>
<proteinExistence type="predicted"/>
<dbReference type="Pfam" id="PF17852">
    <property type="entry name" value="Dynein_AAA_lid"/>
    <property type="match status" value="1"/>
</dbReference>
<feature type="domain" description="Dynein heavy chain hydrolytic ATP-binding dynein motor region" evidence="1">
    <location>
        <begin position="190"/>
        <end position="248"/>
    </location>
</feature>